<protein>
    <submittedName>
        <fullName evidence="1">Uncharacterized protein</fullName>
    </submittedName>
</protein>
<comment type="caution">
    <text evidence="1">The sequence shown here is derived from an EMBL/GenBank/DDBJ whole genome shotgun (WGS) entry which is preliminary data.</text>
</comment>
<sequence>MVQFPFAIVFLKTIDSFDSESKIGVVGNGEPPEDKESCLSASITIKITFFFEYSVFLI</sequence>
<reference evidence="1 2" key="1">
    <citation type="submission" date="2013-02" db="EMBL/GenBank/DDBJ databases">
        <authorList>
            <person name="Harkins D.M."/>
            <person name="Durkin A.S."/>
            <person name="Brinkac L.M."/>
            <person name="Haft D.H."/>
            <person name="Selengut J.D."/>
            <person name="Sanka R."/>
            <person name="DePew J."/>
            <person name="Purushe J."/>
            <person name="Haake D.A."/>
            <person name="Matsunaga J."/>
            <person name="Vinetz J.M."/>
            <person name="Sutton G.G."/>
            <person name="Nierman W.C."/>
            <person name="Fouts D.E."/>
        </authorList>
    </citation>
    <scope>NUCLEOTIDE SEQUENCE [LARGE SCALE GENOMIC DNA]</scope>
    <source>
        <strain evidence="1 2">Ecochallenge</strain>
    </source>
</reference>
<accession>N1U6V6</accession>
<organism evidence="1 2">
    <name type="scientific">Leptospira weilii str. Ecochallenge</name>
    <dbReference type="NCBI Taxonomy" id="1049986"/>
    <lineage>
        <taxon>Bacteria</taxon>
        <taxon>Pseudomonadati</taxon>
        <taxon>Spirochaetota</taxon>
        <taxon>Spirochaetia</taxon>
        <taxon>Leptospirales</taxon>
        <taxon>Leptospiraceae</taxon>
        <taxon>Leptospira</taxon>
    </lineage>
</organism>
<dbReference type="Proteomes" id="UP000012249">
    <property type="component" value="Unassembled WGS sequence"/>
</dbReference>
<proteinExistence type="predicted"/>
<evidence type="ECO:0000313" key="1">
    <source>
        <dbReference type="EMBL" id="EMY14777.1"/>
    </source>
</evidence>
<dbReference type="AlphaFoldDB" id="N1U6V6"/>
<dbReference type="EMBL" id="AHMI02000140">
    <property type="protein sequence ID" value="EMY14777.1"/>
    <property type="molecule type" value="Genomic_DNA"/>
</dbReference>
<name>N1U6V6_9LEPT</name>
<evidence type="ECO:0000313" key="2">
    <source>
        <dbReference type="Proteomes" id="UP000012249"/>
    </source>
</evidence>
<gene>
    <name evidence="1" type="ORF">LEP1GSC043_0520</name>
</gene>